<reference evidence="5" key="1">
    <citation type="submission" date="2015-07" db="EMBL/GenBank/DDBJ databases">
        <title>Transcriptome Assembly of Anthurium amnicola.</title>
        <authorList>
            <person name="Suzuki J."/>
        </authorList>
    </citation>
    <scope>NUCLEOTIDE SEQUENCE</scope>
</reference>
<dbReference type="InterPro" id="IPR012474">
    <property type="entry name" value="Frigida"/>
</dbReference>
<gene>
    <name evidence="5" type="primary">FRI_4</name>
    <name evidence="5" type="ORF">g.122533</name>
</gene>
<dbReference type="AlphaFoldDB" id="A0A1D1XFZ5"/>
<dbReference type="PANTHER" id="PTHR31791">
    <property type="entry name" value="FRIGIDA-LIKE PROTEIN 3-RELATED"/>
    <property type="match status" value="1"/>
</dbReference>
<accession>A0A1D1XFZ5</accession>
<evidence type="ECO:0000256" key="3">
    <source>
        <dbReference type="ARBA" id="ARBA00023089"/>
    </source>
</evidence>
<keyword evidence="3 4" id="KW-0287">Flowering</keyword>
<proteinExistence type="inferred from homology"/>
<keyword evidence="2 4" id="KW-0221">Differentiation</keyword>
<feature type="non-terminal residue" evidence="5">
    <location>
        <position position="359"/>
    </location>
</feature>
<protein>
    <recommendedName>
        <fullName evidence="4">FRIGIDA-like protein</fullName>
    </recommendedName>
</protein>
<sequence>RLHQCLLNSFFPHPSSFLGLCLAASSRSPCSFPELRTGFPLRNPGSSSMDDTQSIASLIDSTTSKIQQLQLAFAELESHGVITLNLKWKELEEHFHGLERSLKKRFDDIVDQEKVYKNNLSEAQEILEKREAIVVAKEQSSMDRLQEKRDAAFTAIGTALEKYKKSLVLPIPSNSDIGILCSAKPNVQAAKNGSEDARLAQSANADSQPCSPLIKFCQEMDAKGLNEYISENRKNLASIREEIPTALSRSSSPLKLVIDSLKNFYRQEAPEMYGKKDADLLGLRRTCLMLLETLGQLLAELDPVPENLTISSDIKTQAKAIADEWKSRLNDLDIDDSSGNSLEVHAFLQLLVTFGIASE</sequence>
<dbReference type="Pfam" id="PF07899">
    <property type="entry name" value="Frigida"/>
    <property type="match status" value="1"/>
</dbReference>
<evidence type="ECO:0000313" key="5">
    <source>
        <dbReference type="EMBL" id="JAT41333.1"/>
    </source>
</evidence>
<dbReference type="EMBL" id="GDJX01026603">
    <property type="protein sequence ID" value="JAT41333.1"/>
    <property type="molecule type" value="Transcribed_RNA"/>
</dbReference>
<comment type="similarity">
    <text evidence="1 4">Belongs to the Frigida family.</text>
</comment>
<evidence type="ECO:0000256" key="4">
    <source>
        <dbReference type="RuleBase" id="RU364012"/>
    </source>
</evidence>
<feature type="non-terminal residue" evidence="5">
    <location>
        <position position="1"/>
    </location>
</feature>
<name>A0A1D1XFZ5_9ARAE</name>
<dbReference type="PANTHER" id="PTHR31791:SF4">
    <property type="entry name" value="FRIGIDA-LIKE PROTEIN 3"/>
    <property type="match status" value="1"/>
</dbReference>
<dbReference type="GO" id="GO:0030154">
    <property type="term" value="P:cell differentiation"/>
    <property type="evidence" value="ECO:0007669"/>
    <property type="project" value="UniProtKB-KW"/>
</dbReference>
<dbReference type="GO" id="GO:0009908">
    <property type="term" value="P:flower development"/>
    <property type="evidence" value="ECO:0007669"/>
    <property type="project" value="UniProtKB-KW"/>
</dbReference>
<organism evidence="5">
    <name type="scientific">Anthurium amnicola</name>
    <dbReference type="NCBI Taxonomy" id="1678845"/>
    <lineage>
        <taxon>Eukaryota</taxon>
        <taxon>Viridiplantae</taxon>
        <taxon>Streptophyta</taxon>
        <taxon>Embryophyta</taxon>
        <taxon>Tracheophyta</taxon>
        <taxon>Spermatophyta</taxon>
        <taxon>Magnoliopsida</taxon>
        <taxon>Liliopsida</taxon>
        <taxon>Araceae</taxon>
        <taxon>Pothoideae</taxon>
        <taxon>Potheae</taxon>
        <taxon>Anthurium</taxon>
    </lineage>
</organism>
<evidence type="ECO:0000256" key="2">
    <source>
        <dbReference type="ARBA" id="ARBA00022782"/>
    </source>
</evidence>
<evidence type="ECO:0000256" key="1">
    <source>
        <dbReference type="ARBA" id="ARBA00008956"/>
    </source>
</evidence>
<keyword evidence="4" id="KW-0217">Developmental protein</keyword>